<dbReference type="AlphaFoldDB" id="A0A291QSK1"/>
<evidence type="ECO:0008006" key="3">
    <source>
        <dbReference type="Google" id="ProtNLM"/>
    </source>
</evidence>
<proteinExistence type="predicted"/>
<dbReference type="PROSITE" id="PS00018">
    <property type="entry name" value="EF_HAND_1"/>
    <property type="match status" value="1"/>
</dbReference>
<gene>
    <name evidence="1" type="ORF">COR50_06625</name>
</gene>
<keyword evidence="2" id="KW-1185">Reference proteome</keyword>
<sequence length="190" mass="19502">MLDQLVQLVKNYAGEAIVSNPAVPNDQNDAMINEASQSISNGLQTALANGQTQDVLGLLKGQTGTDTSNPLVNNISGNFISNIMQKFNISPEMASSIAGSIIPSVMGGLVNKTNDPSDNSFSLPGILSSLTGGGNSNLSGMLDKLGLDRDGDGDVDLQDLTSMLSKGAQQQQSQQGGGGLGDLLGGFFGK</sequence>
<dbReference type="KEGG" id="cbae:COR50_06625"/>
<evidence type="ECO:0000313" key="2">
    <source>
        <dbReference type="Proteomes" id="UP000220133"/>
    </source>
</evidence>
<dbReference type="InterPro" id="IPR018247">
    <property type="entry name" value="EF_Hand_1_Ca_BS"/>
</dbReference>
<dbReference type="RefSeq" id="WP_098193267.1">
    <property type="nucleotide sequence ID" value="NZ_CP023777.1"/>
</dbReference>
<dbReference type="Proteomes" id="UP000220133">
    <property type="component" value="Chromosome"/>
</dbReference>
<evidence type="ECO:0000313" key="1">
    <source>
        <dbReference type="EMBL" id="ATL46881.1"/>
    </source>
</evidence>
<organism evidence="1 2">
    <name type="scientific">Chitinophaga caeni</name>
    <dbReference type="NCBI Taxonomy" id="2029983"/>
    <lineage>
        <taxon>Bacteria</taxon>
        <taxon>Pseudomonadati</taxon>
        <taxon>Bacteroidota</taxon>
        <taxon>Chitinophagia</taxon>
        <taxon>Chitinophagales</taxon>
        <taxon>Chitinophagaceae</taxon>
        <taxon>Chitinophaga</taxon>
    </lineage>
</organism>
<dbReference type="EMBL" id="CP023777">
    <property type="protein sequence ID" value="ATL46881.1"/>
    <property type="molecule type" value="Genomic_DNA"/>
</dbReference>
<protein>
    <recommendedName>
        <fullName evidence="3">EF-hand domain-containing protein</fullName>
    </recommendedName>
</protein>
<reference evidence="1 2" key="1">
    <citation type="submission" date="2017-10" db="EMBL/GenBank/DDBJ databases">
        <title>Paenichitinophaga pekingensis gen. nov., sp. nov., isolated from activated sludge.</title>
        <authorList>
            <person name="Jin D."/>
            <person name="Kong X."/>
            <person name="Deng Y."/>
            <person name="Bai Z."/>
        </authorList>
    </citation>
    <scope>NUCLEOTIDE SEQUENCE [LARGE SCALE GENOMIC DNA]</scope>
    <source>
        <strain evidence="1 2">13</strain>
    </source>
</reference>
<name>A0A291QSK1_9BACT</name>
<dbReference type="OrthoDB" id="982085at2"/>
<accession>A0A291QSK1</accession>